<dbReference type="OrthoDB" id="9799053at2"/>
<sequence>MSNWITFDTTTMAPEEGAPAEDRLISGNPTFKTWNFEEAKGALYAGIWEATPGSWLISYDEWEYFRIVSGYSIVTEEGGEGVHLRAGDSMILRPGFKGSWEVVETTRKDYVIRL</sequence>
<feature type="domain" description="(S)-ureidoglycine aminohydrolase cupin" evidence="1">
    <location>
        <begin position="38"/>
        <end position="110"/>
    </location>
</feature>
<dbReference type="EMBL" id="SBIP01000004">
    <property type="protein sequence ID" value="RWX75778.1"/>
    <property type="molecule type" value="Genomic_DNA"/>
</dbReference>
<dbReference type="Gene3D" id="2.60.120.10">
    <property type="entry name" value="Jelly Rolls"/>
    <property type="match status" value="1"/>
</dbReference>
<dbReference type="InterPro" id="IPR011051">
    <property type="entry name" value="RmlC_Cupin_sf"/>
</dbReference>
<name>A0A3S3TVG7_9HYPH</name>
<evidence type="ECO:0000313" key="3">
    <source>
        <dbReference type="Proteomes" id="UP000287687"/>
    </source>
</evidence>
<evidence type="ECO:0000259" key="1">
    <source>
        <dbReference type="Pfam" id="PF05899"/>
    </source>
</evidence>
<protein>
    <submittedName>
        <fullName evidence="2">Cupin domain-containing protein</fullName>
    </submittedName>
</protein>
<dbReference type="InterPro" id="IPR008579">
    <property type="entry name" value="UGlyAH_Cupin_dom"/>
</dbReference>
<comment type="caution">
    <text evidence="2">The sequence shown here is derived from an EMBL/GenBank/DDBJ whole genome shotgun (WGS) entry which is preliminary data.</text>
</comment>
<gene>
    <name evidence="2" type="ORF">EPK99_19025</name>
</gene>
<dbReference type="SUPFAM" id="SSF51182">
    <property type="entry name" value="RmlC-like cupins"/>
    <property type="match status" value="1"/>
</dbReference>
<dbReference type="PANTHER" id="PTHR40943:SF2">
    <property type="entry name" value="(S)-UREIDOGLYCINE AMINOHYDROLASE CUPIN DOMAIN-CONTAINING PROTEIN"/>
    <property type="match status" value="1"/>
</dbReference>
<dbReference type="AlphaFoldDB" id="A0A3S3TVG7"/>
<evidence type="ECO:0000313" key="2">
    <source>
        <dbReference type="EMBL" id="RWX75778.1"/>
    </source>
</evidence>
<reference evidence="2 3" key="1">
    <citation type="submission" date="2019-01" db="EMBL/GenBank/DDBJ databases">
        <title>The draft genome of Rhizobium sp. 24NR.</title>
        <authorList>
            <person name="Liu L."/>
            <person name="Liang L."/>
            <person name="Shi S."/>
            <person name="Xu L."/>
            <person name="Wang X."/>
            <person name="Li L."/>
            <person name="Zhang X."/>
        </authorList>
    </citation>
    <scope>NUCLEOTIDE SEQUENCE [LARGE SCALE GENOMIC DNA]</scope>
    <source>
        <strain evidence="2 3">24NR</strain>
    </source>
</reference>
<proteinExistence type="predicted"/>
<organism evidence="2 3">
    <name type="scientific">Neorhizobium lilium</name>
    <dbReference type="NCBI Taxonomy" id="2503024"/>
    <lineage>
        <taxon>Bacteria</taxon>
        <taxon>Pseudomonadati</taxon>
        <taxon>Pseudomonadota</taxon>
        <taxon>Alphaproteobacteria</taxon>
        <taxon>Hyphomicrobiales</taxon>
        <taxon>Rhizobiaceae</taxon>
        <taxon>Rhizobium/Agrobacterium group</taxon>
        <taxon>Neorhizobium</taxon>
    </lineage>
</organism>
<dbReference type="Pfam" id="PF05899">
    <property type="entry name" value="Cupin_3"/>
    <property type="match status" value="1"/>
</dbReference>
<keyword evidence="3" id="KW-1185">Reference proteome</keyword>
<dbReference type="CDD" id="cd02227">
    <property type="entry name" value="cupin_TM1112-like"/>
    <property type="match status" value="1"/>
</dbReference>
<accession>A0A3S3TVG7</accession>
<dbReference type="PANTHER" id="PTHR40943">
    <property type="entry name" value="CYTOPLASMIC PROTEIN-RELATED"/>
    <property type="match status" value="1"/>
</dbReference>
<dbReference type="RefSeq" id="WP_128444657.1">
    <property type="nucleotide sequence ID" value="NZ_SBIP01000004.1"/>
</dbReference>
<dbReference type="InterPro" id="IPR014710">
    <property type="entry name" value="RmlC-like_jellyroll"/>
</dbReference>
<dbReference type="Proteomes" id="UP000287687">
    <property type="component" value="Unassembled WGS sequence"/>
</dbReference>